<keyword evidence="2" id="KW-1185">Reference proteome</keyword>
<reference evidence="1 2" key="1">
    <citation type="journal article" date="2019" name="BMC Genomics">
        <title>Chromosome level assembly and comparative genome analysis confirm lager-brewing yeasts originated from a single hybridization.</title>
        <authorList>
            <person name="Salazar A.N."/>
            <person name="Gorter de Vries A.R."/>
            <person name="van den Broek M."/>
            <person name="Brouwers N."/>
            <person name="de la Torre Cortes P."/>
            <person name="Kuijpers N.G.A."/>
            <person name="Daran J.G."/>
            <person name="Abeel T."/>
        </authorList>
    </citation>
    <scope>NUCLEOTIDE SEQUENCE [LARGE SCALE GENOMIC DNA]</scope>
    <source>
        <strain evidence="1 2">CBS 1483</strain>
    </source>
</reference>
<gene>
    <name evidence="1" type="ORF">GRS66_010423</name>
</gene>
<organism evidence="1 2">
    <name type="scientific">Saccharomyces pastorianus</name>
    <name type="common">Lager yeast</name>
    <name type="synonym">Saccharomyces cerevisiae x Saccharomyces eubayanus</name>
    <dbReference type="NCBI Taxonomy" id="27292"/>
    <lineage>
        <taxon>Eukaryota</taxon>
        <taxon>Fungi</taxon>
        <taxon>Dikarya</taxon>
        <taxon>Ascomycota</taxon>
        <taxon>Saccharomycotina</taxon>
        <taxon>Saccharomycetes</taxon>
        <taxon>Saccharomycetales</taxon>
        <taxon>Saccharomycetaceae</taxon>
        <taxon>Saccharomyces</taxon>
    </lineage>
</organism>
<protein>
    <submittedName>
        <fullName evidence="1">Uncharacterized protein</fullName>
    </submittedName>
</protein>
<evidence type="ECO:0000313" key="2">
    <source>
        <dbReference type="Proteomes" id="UP000501346"/>
    </source>
</evidence>
<dbReference type="AlphaFoldDB" id="A0A6C1EEE4"/>
<name>A0A6C1EEE4_SACPS</name>
<proteinExistence type="predicted"/>
<accession>A0A6C1EEE4</accession>
<sequence>MSNSWNDNSISWLHGEQGGNHRFETEWSHGYRIVKDEGLQIETYKSQLLKTWKEYIIKNSTLIKKSDTLGCVEWNGTSSCDKLMLQSMDGI</sequence>
<dbReference type="Proteomes" id="UP000501346">
    <property type="component" value="Chromosome SeXIV"/>
</dbReference>
<evidence type="ECO:0000313" key="1">
    <source>
        <dbReference type="EMBL" id="QID87738.1"/>
    </source>
</evidence>
<dbReference type="EMBL" id="CP049011">
    <property type="protein sequence ID" value="QID87738.1"/>
    <property type="molecule type" value="Genomic_DNA"/>
</dbReference>